<protein>
    <submittedName>
        <fullName evidence="3">PP2C family protein-serine/threonine phosphatase</fullName>
        <ecNumber evidence="3">3.1.3.16</ecNumber>
    </submittedName>
</protein>
<dbReference type="SMART" id="SM00331">
    <property type="entry name" value="PP2C_SIG"/>
    <property type="match status" value="1"/>
</dbReference>
<dbReference type="Proteomes" id="UP001602119">
    <property type="component" value="Unassembled WGS sequence"/>
</dbReference>
<dbReference type="EMBL" id="JBIAXI010000020">
    <property type="protein sequence ID" value="MFF4776807.1"/>
    <property type="molecule type" value="Genomic_DNA"/>
</dbReference>
<dbReference type="InterPro" id="IPR052016">
    <property type="entry name" value="Bact_Sigma-Reg"/>
</dbReference>
<evidence type="ECO:0000313" key="4">
    <source>
        <dbReference type="Proteomes" id="UP001602119"/>
    </source>
</evidence>
<keyword evidence="4" id="KW-1185">Reference proteome</keyword>
<name>A0ABW6VDZ8_MICFU</name>
<evidence type="ECO:0000256" key="1">
    <source>
        <dbReference type="ARBA" id="ARBA00022801"/>
    </source>
</evidence>
<reference evidence="3 4" key="1">
    <citation type="submission" date="2024-10" db="EMBL/GenBank/DDBJ databases">
        <title>The Natural Products Discovery Center: Release of the First 8490 Sequenced Strains for Exploring Actinobacteria Biosynthetic Diversity.</title>
        <authorList>
            <person name="Kalkreuter E."/>
            <person name="Kautsar S.A."/>
            <person name="Yang D."/>
            <person name="Bader C.D."/>
            <person name="Teijaro C.N."/>
            <person name="Fluegel L."/>
            <person name="Davis C.M."/>
            <person name="Simpson J.R."/>
            <person name="Lauterbach L."/>
            <person name="Steele A.D."/>
            <person name="Gui C."/>
            <person name="Meng S."/>
            <person name="Li G."/>
            <person name="Viehrig K."/>
            <person name="Ye F."/>
            <person name="Su P."/>
            <person name="Kiefer A.F."/>
            <person name="Nichols A."/>
            <person name="Cepeda A.J."/>
            <person name="Yan W."/>
            <person name="Fan B."/>
            <person name="Jiang Y."/>
            <person name="Adhikari A."/>
            <person name="Zheng C.-J."/>
            <person name="Schuster L."/>
            <person name="Cowan T.M."/>
            <person name="Smanski M.J."/>
            <person name="Chevrette M.G."/>
            <person name="De Carvalho L.P.S."/>
            <person name="Shen B."/>
        </authorList>
    </citation>
    <scope>NUCLEOTIDE SEQUENCE [LARGE SCALE GENOMIC DNA]</scope>
    <source>
        <strain evidence="3 4">NPDC001281</strain>
    </source>
</reference>
<dbReference type="PANTHER" id="PTHR43156:SF2">
    <property type="entry name" value="STAGE II SPORULATION PROTEIN E"/>
    <property type="match status" value="1"/>
</dbReference>
<dbReference type="PANTHER" id="PTHR43156">
    <property type="entry name" value="STAGE II SPORULATION PROTEIN E-RELATED"/>
    <property type="match status" value="1"/>
</dbReference>
<keyword evidence="1 3" id="KW-0378">Hydrolase</keyword>
<evidence type="ECO:0000259" key="2">
    <source>
        <dbReference type="SMART" id="SM00331"/>
    </source>
</evidence>
<organism evidence="3 4">
    <name type="scientific">Microtetraspora fusca</name>
    <dbReference type="NCBI Taxonomy" id="1997"/>
    <lineage>
        <taxon>Bacteria</taxon>
        <taxon>Bacillati</taxon>
        <taxon>Actinomycetota</taxon>
        <taxon>Actinomycetes</taxon>
        <taxon>Streptosporangiales</taxon>
        <taxon>Streptosporangiaceae</taxon>
        <taxon>Microtetraspora</taxon>
    </lineage>
</organism>
<gene>
    <name evidence="3" type="ORF">ACFY05_28490</name>
</gene>
<dbReference type="SUPFAM" id="SSF81606">
    <property type="entry name" value="PP2C-like"/>
    <property type="match status" value="1"/>
</dbReference>
<dbReference type="InterPro" id="IPR036457">
    <property type="entry name" value="PPM-type-like_dom_sf"/>
</dbReference>
<comment type="caution">
    <text evidence="3">The sequence shown here is derived from an EMBL/GenBank/DDBJ whole genome shotgun (WGS) entry which is preliminary data.</text>
</comment>
<feature type="domain" description="PPM-type phosphatase" evidence="2">
    <location>
        <begin position="67"/>
        <end position="281"/>
    </location>
</feature>
<dbReference type="RefSeq" id="WP_084463767.1">
    <property type="nucleotide sequence ID" value="NZ_BBYK01000041.1"/>
</dbReference>
<sequence length="286" mass="30441">MIAVAGGAGPCPPLTGERPVVPTTTAEIVDRLRTQLLEVREQAAEDRTVTLALRDAILPEPGGSIDLPHARVAVRYVPAEKAASLGGDWYEAAQLPDGRMLLAIGDVSGHGLPAIAQMAQLRHALVGLTMTGESPDRLLAWLNELVLSRLDETTATVIIGRFDPATRVFTWAQAGHLSPILVRDGVARQLQPPQGVVLGAAPGPRYNVAEIPLRPDDLLLMFTDGLVERRSRDIDEGLALTLGAAETITGHDDLDPGLDRLLDALGGPNPEDDTCLLAVGVLDDRR</sequence>
<dbReference type="GO" id="GO:0004722">
    <property type="term" value="F:protein serine/threonine phosphatase activity"/>
    <property type="evidence" value="ECO:0007669"/>
    <property type="project" value="UniProtKB-EC"/>
</dbReference>
<dbReference type="InterPro" id="IPR001932">
    <property type="entry name" value="PPM-type_phosphatase-like_dom"/>
</dbReference>
<evidence type="ECO:0000313" key="3">
    <source>
        <dbReference type="EMBL" id="MFF4776807.1"/>
    </source>
</evidence>
<dbReference type="Pfam" id="PF07228">
    <property type="entry name" value="SpoIIE"/>
    <property type="match status" value="1"/>
</dbReference>
<dbReference type="EC" id="3.1.3.16" evidence="3"/>
<accession>A0ABW6VDZ8</accession>
<proteinExistence type="predicted"/>
<dbReference type="Gene3D" id="3.60.40.10">
    <property type="entry name" value="PPM-type phosphatase domain"/>
    <property type="match status" value="1"/>
</dbReference>